<comment type="similarity">
    <text evidence="5">Belongs to the terpene synthase family. Tpsa subfamily.</text>
</comment>
<dbReference type="FunFam" id="1.50.10.130:FF:000001">
    <property type="entry name" value="Isoprene synthase, chloroplastic"/>
    <property type="match status" value="1"/>
</dbReference>
<keyword evidence="9" id="KW-1185">Reference proteome</keyword>
<evidence type="ECO:0000256" key="2">
    <source>
        <dbReference type="ARBA" id="ARBA00022723"/>
    </source>
</evidence>
<evidence type="ECO:0000313" key="8">
    <source>
        <dbReference type="EMBL" id="CAH2053708.1"/>
    </source>
</evidence>
<organism evidence="8 9">
    <name type="scientific">Thlaspi arvense</name>
    <name type="common">Field penny-cress</name>
    <dbReference type="NCBI Taxonomy" id="13288"/>
    <lineage>
        <taxon>Eukaryota</taxon>
        <taxon>Viridiplantae</taxon>
        <taxon>Streptophyta</taxon>
        <taxon>Embryophyta</taxon>
        <taxon>Tracheophyta</taxon>
        <taxon>Spermatophyta</taxon>
        <taxon>Magnoliopsida</taxon>
        <taxon>eudicotyledons</taxon>
        <taxon>Gunneridae</taxon>
        <taxon>Pentapetalae</taxon>
        <taxon>rosids</taxon>
        <taxon>malvids</taxon>
        <taxon>Brassicales</taxon>
        <taxon>Brassicaceae</taxon>
        <taxon>Thlaspideae</taxon>
        <taxon>Thlaspi</taxon>
    </lineage>
</organism>
<dbReference type="InterPro" id="IPR008930">
    <property type="entry name" value="Terpenoid_cyclase/PrenylTrfase"/>
</dbReference>
<dbReference type="PANTHER" id="PTHR31225">
    <property type="entry name" value="OS04G0344100 PROTEIN-RELATED"/>
    <property type="match status" value="1"/>
</dbReference>
<evidence type="ECO:0000259" key="6">
    <source>
        <dbReference type="Pfam" id="PF01397"/>
    </source>
</evidence>
<proteinExistence type="inferred from homology"/>
<name>A0AAU9S2S2_THLAR</name>
<dbReference type="GO" id="GO:0016102">
    <property type="term" value="P:diterpenoid biosynthetic process"/>
    <property type="evidence" value="ECO:0007669"/>
    <property type="project" value="InterPro"/>
</dbReference>
<dbReference type="Pfam" id="PF01397">
    <property type="entry name" value="Terpene_synth"/>
    <property type="match status" value="1"/>
</dbReference>
<evidence type="ECO:0000256" key="1">
    <source>
        <dbReference type="ARBA" id="ARBA00001936"/>
    </source>
</evidence>
<sequence>MEASRICFGPKTLPNVHKPPLSLKTNLALSLFPRRLLQNNTFPSKKPSKHDLLCVKAESSGDLESTRPLTYFSPSFWGDHFLSVPVHDSEFEALEREIETVMRPKVRDMLVSPHSSDKDRIRLIHLLISLAIAHYFESEIEEILHQAFRKLDGIISEEDDLETIAIMFEVFRLYGHKMSCDVFDRFKGEDGKLKQSLAKDARGMLQLYEAAHLGTPSEDIMDEAISFTRYHLESLTSQETSDNLFKHIQNALYRARYHSIEILVARQYISFYDQEEGHDETILKFAKLNFNFCQMHYVKELKIVTKWWKELDVAHKLPYIRDRNVEVYLGGLGIYFEPRYSPGRIIVAKLTMILTVVDDTFDAYATLPESLNIDREMRARGKLGRLQLTIDETKSLTKLYLTIAKWARASHVQSFEDYIENGIPAAAMTDFAAYSFIAMDDCEQEQLNEWFYSKPKILQAINAVFRLSNDIVTYEQEVARGEVANGVHCYMKQHGVSKEAAIEELTKMERENYKIMMEEFMTSKAVPRQILVRLVNIARVIDLYYKNGDGFGQPDQQFKDLLASLFLQPIPL</sequence>
<reference evidence="8 9" key="1">
    <citation type="submission" date="2022-03" db="EMBL/GenBank/DDBJ databases">
        <authorList>
            <person name="Nunn A."/>
            <person name="Chopra R."/>
            <person name="Nunn A."/>
            <person name="Contreras Garrido A."/>
        </authorList>
    </citation>
    <scope>NUCLEOTIDE SEQUENCE [LARGE SCALE GENOMIC DNA]</scope>
</reference>
<dbReference type="GO" id="GO:0010333">
    <property type="term" value="F:terpene synthase activity"/>
    <property type="evidence" value="ECO:0007669"/>
    <property type="project" value="InterPro"/>
</dbReference>
<feature type="domain" description="Terpene synthase N-terminal" evidence="6">
    <location>
        <begin position="77"/>
        <end position="252"/>
    </location>
</feature>
<comment type="cofactor">
    <cofactor evidence="1">
        <name>Mn(2+)</name>
        <dbReference type="ChEBI" id="CHEBI:29035"/>
    </cofactor>
</comment>
<dbReference type="InterPro" id="IPR050148">
    <property type="entry name" value="Terpene_synthase-like"/>
</dbReference>
<gene>
    <name evidence="8" type="ORF">TAV2_LOCUS10381</name>
</gene>
<evidence type="ECO:0000256" key="4">
    <source>
        <dbReference type="ARBA" id="ARBA00023239"/>
    </source>
</evidence>
<feature type="domain" description="Terpene synthase metal-binding" evidence="7">
    <location>
        <begin position="373"/>
        <end position="514"/>
    </location>
</feature>
<dbReference type="CDD" id="cd00684">
    <property type="entry name" value="Terpene_cyclase_plant_C1"/>
    <property type="match status" value="1"/>
</dbReference>
<dbReference type="Proteomes" id="UP000836841">
    <property type="component" value="Chromosome 3"/>
</dbReference>
<evidence type="ECO:0000259" key="7">
    <source>
        <dbReference type="Pfam" id="PF03936"/>
    </source>
</evidence>
<dbReference type="AlphaFoldDB" id="A0AAU9S2S2"/>
<dbReference type="InterPro" id="IPR008949">
    <property type="entry name" value="Isoprenoid_synthase_dom_sf"/>
</dbReference>
<dbReference type="Gene3D" id="1.50.10.130">
    <property type="entry name" value="Terpene synthase, N-terminal domain"/>
    <property type="match status" value="1"/>
</dbReference>
<dbReference type="PANTHER" id="PTHR31225:SF93">
    <property type="entry name" value="ALPHA-HUMULENE_(-)-(E)-BETA-CARYOPHYLLENE SYNTHASE"/>
    <property type="match status" value="1"/>
</dbReference>
<dbReference type="InterPro" id="IPR044814">
    <property type="entry name" value="Terpene_cyclase_plant_C1"/>
</dbReference>
<feature type="domain" description="Terpene synthase metal-binding" evidence="7">
    <location>
        <begin position="309"/>
        <end position="372"/>
    </location>
</feature>
<keyword evidence="4" id="KW-0456">Lyase</keyword>
<dbReference type="EMBL" id="OU466859">
    <property type="protein sequence ID" value="CAH2053708.1"/>
    <property type="molecule type" value="Genomic_DNA"/>
</dbReference>
<dbReference type="SUPFAM" id="SSF48576">
    <property type="entry name" value="Terpenoid synthases"/>
    <property type="match status" value="1"/>
</dbReference>
<evidence type="ECO:0000256" key="5">
    <source>
        <dbReference type="ARBA" id="ARBA00038405"/>
    </source>
</evidence>
<dbReference type="InterPro" id="IPR036965">
    <property type="entry name" value="Terpene_synth_N_sf"/>
</dbReference>
<evidence type="ECO:0000256" key="3">
    <source>
        <dbReference type="ARBA" id="ARBA00022842"/>
    </source>
</evidence>
<keyword evidence="2" id="KW-0479">Metal-binding</keyword>
<protein>
    <submittedName>
        <fullName evidence="8">Uncharacterized protein</fullName>
    </submittedName>
</protein>
<dbReference type="GO" id="GO:0000287">
    <property type="term" value="F:magnesium ion binding"/>
    <property type="evidence" value="ECO:0007669"/>
    <property type="project" value="InterPro"/>
</dbReference>
<dbReference type="SUPFAM" id="SSF48239">
    <property type="entry name" value="Terpenoid cyclases/Protein prenyltransferases"/>
    <property type="match status" value="1"/>
</dbReference>
<keyword evidence="3" id="KW-0460">Magnesium</keyword>
<accession>A0AAU9S2S2</accession>
<dbReference type="InterPro" id="IPR005630">
    <property type="entry name" value="Terpene_synthase_metal-bd"/>
</dbReference>
<evidence type="ECO:0000313" key="9">
    <source>
        <dbReference type="Proteomes" id="UP000836841"/>
    </source>
</evidence>
<dbReference type="Gene3D" id="1.10.600.10">
    <property type="entry name" value="Farnesyl Diphosphate Synthase"/>
    <property type="match status" value="2"/>
</dbReference>
<dbReference type="InterPro" id="IPR001906">
    <property type="entry name" value="Terpene_synth_N"/>
</dbReference>
<dbReference type="Pfam" id="PF03936">
    <property type="entry name" value="Terpene_synth_C"/>
    <property type="match status" value="2"/>
</dbReference>